<dbReference type="Proteomes" id="UP000199385">
    <property type="component" value="Chromosome I"/>
</dbReference>
<feature type="compositionally biased region" description="Basic residues" evidence="1">
    <location>
        <begin position="22"/>
        <end position="46"/>
    </location>
</feature>
<proteinExistence type="predicted"/>
<sequence length="296" mass="32374">MRRPGDRGRHGSGRRDAPPGRGGRRGVPRSGRGPRSRRRHRRRRKGSAGAGRTHCGWPRHAGRGRRWGRGAWGWGCPRRRRLRHRRAGLGSPCRSGRRWGSGPIRGGWCRVRRCEALRCGRSRSGGRLLVRGRHGRHRHRRAGQHRVARLVRGSGGGAAEVLAGRAYRRVVRTEHGGPDGGHAAVVAAGLVPVAEFLGHAGQVEAEREHQRVGLAAAALTGRVRLLQHPSRRRRVVGLPVQPGQQVTGGQHVRVVLPVRRSGRRDRVREQPSGGGEVARRAQGEGLVVRGGQRGGV</sequence>
<feature type="region of interest" description="Disordered" evidence="1">
    <location>
        <begin position="262"/>
        <end position="296"/>
    </location>
</feature>
<evidence type="ECO:0000256" key="1">
    <source>
        <dbReference type="SAM" id="MobiDB-lite"/>
    </source>
</evidence>
<organism evidence="2 3">
    <name type="scientific">Micromonospora auratinigra</name>
    <dbReference type="NCBI Taxonomy" id="261654"/>
    <lineage>
        <taxon>Bacteria</taxon>
        <taxon>Bacillati</taxon>
        <taxon>Actinomycetota</taxon>
        <taxon>Actinomycetes</taxon>
        <taxon>Micromonosporales</taxon>
        <taxon>Micromonosporaceae</taxon>
        <taxon>Micromonospora</taxon>
    </lineage>
</organism>
<evidence type="ECO:0000313" key="2">
    <source>
        <dbReference type="EMBL" id="SBT43672.1"/>
    </source>
</evidence>
<reference evidence="3" key="1">
    <citation type="submission" date="2016-06" db="EMBL/GenBank/DDBJ databases">
        <authorList>
            <person name="Varghese N."/>
            <person name="Submissions Spin"/>
        </authorList>
    </citation>
    <scope>NUCLEOTIDE SEQUENCE [LARGE SCALE GENOMIC DNA]</scope>
    <source>
        <strain evidence="3">DSM 44815</strain>
    </source>
</reference>
<protein>
    <submittedName>
        <fullName evidence="2">Uncharacterized protein</fullName>
    </submittedName>
</protein>
<accession>A0A1A8ZIK5</accession>
<gene>
    <name evidence="2" type="ORF">GA0070611_2413</name>
</gene>
<feature type="region of interest" description="Disordered" evidence="1">
    <location>
        <begin position="1"/>
        <end position="62"/>
    </location>
</feature>
<feature type="compositionally biased region" description="Basic and acidic residues" evidence="1">
    <location>
        <begin position="1"/>
        <end position="18"/>
    </location>
</feature>
<feature type="compositionally biased region" description="Low complexity" evidence="1">
    <location>
        <begin position="50"/>
        <end position="59"/>
    </location>
</feature>
<dbReference type="AlphaFoldDB" id="A0A1A8ZIK5"/>
<dbReference type="EMBL" id="LT594323">
    <property type="protein sequence ID" value="SBT43672.1"/>
    <property type="molecule type" value="Genomic_DNA"/>
</dbReference>
<name>A0A1A8ZIK5_9ACTN</name>
<evidence type="ECO:0000313" key="3">
    <source>
        <dbReference type="Proteomes" id="UP000199385"/>
    </source>
</evidence>
<dbReference type="PATRIC" id="fig|261654.4.peg.2456"/>
<keyword evidence="3" id="KW-1185">Reference proteome</keyword>